<dbReference type="AlphaFoldDB" id="A0A952DVE6"/>
<dbReference type="EMBL" id="JACFOF010000013">
    <property type="protein sequence ID" value="MBW7954033.1"/>
    <property type="molecule type" value="Genomic_DNA"/>
</dbReference>
<feature type="transmembrane region" description="Helical" evidence="1">
    <location>
        <begin position="93"/>
        <end position="112"/>
    </location>
</feature>
<accession>A0A952DVE6</accession>
<reference evidence="2" key="1">
    <citation type="journal article" date="2022" name="ISME J.">
        <title>A general approach to explore prokaryotic protein glycosylation reveals the unique surface layer modulation of an anammox bacterium.</title>
        <authorList>
            <person name="Pabst M."/>
            <person name="Grouzdev D.S."/>
            <person name="Lawson C.E."/>
            <person name="Kleikamp H.B.C."/>
            <person name="de Ram C."/>
            <person name="Louwen R."/>
            <person name="Lin Y.M."/>
            <person name="Lucker S."/>
            <person name="van Loosdrecht M.C.M."/>
            <person name="Laureni M."/>
        </authorList>
    </citation>
    <scope>NUCLEOTIDE SEQUENCE</scope>
    <source>
        <strain evidence="2">BROCD043</strain>
    </source>
</reference>
<feature type="transmembrane region" description="Helical" evidence="1">
    <location>
        <begin position="29"/>
        <end position="48"/>
    </location>
</feature>
<comment type="caution">
    <text evidence="2">The sequence shown here is derived from an EMBL/GenBank/DDBJ whole genome shotgun (WGS) entry which is preliminary data.</text>
</comment>
<keyword evidence="1" id="KW-0812">Transmembrane</keyword>
<protein>
    <submittedName>
        <fullName evidence="2">Uncharacterized protein</fullName>
    </submittedName>
</protein>
<keyword evidence="1" id="KW-1133">Transmembrane helix</keyword>
<gene>
    <name evidence="2" type="ORF">H3C67_04565</name>
</gene>
<evidence type="ECO:0000256" key="1">
    <source>
        <dbReference type="SAM" id="Phobius"/>
    </source>
</evidence>
<sequence>MSESFSLATLLDFNRLLELDPAPTEFQQLFYFVAIGFLLISLVARIFIVRNQSIDAVYRVLIRDFFKRNIWIGIALAIFALSRDQGIRFLEMRLWPVLTSLLFIANFVYLVYQLASKEPKKKEQIKRVTEYQKYLPKKKKS</sequence>
<proteinExistence type="predicted"/>
<organism evidence="2 3">
    <name type="scientific">Candidatus Dojkabacteria bacterium</name>
    <dbReference type="NCBI Taxonomy" id="2099670"/>
    <lineage>
        <taxon>Bacteria</taxon>
        <taxon>Candidatus Dojkabacteria</taxon>
    </lineage>
</organism>
<keyword evidence="1" id="KW-0472">Membrane</keyword>
<evidence type="ECO:0000313" key="3">
    <source>
        <dbReference type="Proteomes" id="UP000781173"/>
    </source>
</evidence>
<dbReference type="Proteomes" id="UP000781173">
    <property type="component" value="Unassembled WGS sequence"/>
</dbReference>
<name>A0A952DVE6_9BACT</name>
<feature type="transmembrane region" description="Helical" evidence="1">
    <location>
        <begin position="69"/>
        <end position="87"/>
    </location>
</feature>
<evidence type="ECO:0000313" key="2">
    <source>
        <dbReference type="EMBL" id="MBW7954033.1"/>
    </source>
</evidence>